<dbReference type="Proteomes" id="UP001285441">
    <property type="component" value="Unassembled WGS sequence"/>
</dbReference>
<keyword evidence="2" id="KW-1185">Reference proteome</keyword>
<proteinExistence type="predicted"/>
<reference evidence="1" key="1">
    <citation type="journal article" date="2023" name="Mol. Phylogenet. Evol.">
        <title>Genome-scale phylogeny and comparative genomics of the fungal order Sordariales.</title>
        <authorList>
            <person name="Hensen N."/>
            <person name="Bonometti L."/>
            <person name="Westerberg I."/>
            <person name="Brannstrom I.O."/>
            <person name="Guillou S."/>
            <person name="Cros-Aarteil S."/>
            <person name="Calhoun S."/>
            <person name="Haridas S."/>
            <person name="Kuo A."/>
            <person name="Mondo S."/>
            <person name="Pangilinan J."/>
            <person name="Riley R."/>
            <person name="LaButti K."/>
            <person name="Andreopoulos B."/>
            <person name="Lipzen A."/>
            <person name="Chen C."/>
            <person name="Yan M."/>
            <person name="Daum C."/>
            <person name="Ng V."/>
            <person name="Clum A."/>
            <person name="Steindorff A."/>
            <person name="Ohm R.A."/>
            <person name="Martin F."/>
            <person name="Silar P."/>
            <person name="Natvig D.O."/>
            <person name="Lalanne C."/>
            <person name="Gautier V."/>
            <person name="Ament-Velasquez S.L."/>
            <person name="Kruys A."/>
            <person name="Hutchinson M.I."/>
            <person name="Powell A.J."/>
            <person name="Barry K."/>
            <person name="Miller A.N."/>
            <person name="Grigoriev I.V."/>
            <person name="Debuchy R."/>
            <person name="Gladieux P."/>
            <person name="Hiltunen Thoren M."/>
            <person name="Johannesson H."/>
        </authorList>
    </citation>
    <scope>NUCLEOTIDE SEQUENCE</scope>
    <source>
        <strain evidence="1">CBS 232.78</strain>
    </source>
</reference>
<dbReference type="EMBL" id="JAULSW010000002">
    <property type="protein sequence ID" value="KAK3390638.1"/>
    <property type="molecule type" value="Genomic_DNA"/>
</dbReference>
<protein>
    <submittedName>
        <fullName evidence="1">Uncharacterized protein</fullName>
    </submittedName>
</protein>
<accession>A0AAE0U4F3</accession>
<gene>
    <name evidence="1" type="ORF">B0H63DRAFT_519848</name>
</gene>
<evidence type="ECO:0000313" key="2">
    <source>
        <dbReference type="Proteomes" id="UP001285441"/>
    </source>
</evidence>
<sequence>MVSPKAPSTNARLGEGATEVVDFGQIFLLEAFEPRTKHMVVLDYTKSLQRVYTEFAQAAIEFTRALEPLYFSTHRNLDCLFSWVPDLANSDEDNLHAMALESPLLSMFHAGGPGRKLPVCEAEFDYRKMHIRGSPVDRVQKCFALTPVVQSLLRLE</sequence>
<reference evidence="1" key="2">
    <citation type="submission" date="2023-06" db="EMBL/GenBank/DDBJ databases">
        <authorList>
            <consortium name="Lawrence Berkeley National Laboratory"/>
            <person name="Haridas S."/>
            <person name="Hensen N."/>
            <person name="Bonometti L."/>
            <person name="Westerberg I."/>
            <person name="Brannstrom I.O."/>
            <person name="Guillou S."/>
            <person name="Cros-Aarteil S."/>
            <person name="Calhoun S."/>
            <person name="Kuo A."/>
            <person name="Mondo S."/>
            <person name="Pangilinan J."/>
            <person name="Riley R."/>
            <person name="LaButti K."/>
            <person name="Andreopoulos B."/>
            <person name="Lipzen A."/>
            <person name="Chen C."/>
            <person name="Yanf M."/>
            <person name="Daum C."/>
            <person name="Ng V."/>
            <person name="Clum A."/>
            <person name="Steindorff A."/>
            <person name="Ohm R."/>
            <person name="Martin F."/>
            <person name="Silar P."/>
            <person name="Natvig D."/>
            <person name="Lalanne C."/>
            <person name="Gautier V."/>
            <person name="Ament-velasquez S.L."/>
            <person name="Kruys A."/>
            <person name="Hutchinson M.I."/>
            <person name="Powell A.J."/>
            <person name="Barry K."/>
            <person name="Miller A.N."/>
            <person name="Grigoriev I.V."/>
            <person name="Debuchy R."/>
            <person name="Gladieux P."/>
            <person name="Thoren M.H."/>
            <person name="Johannesson H."/>
        </authorList>
    </citation>
    <scope>NUCLEOTIDE SEQUENCE</scope>
    <source>
        <strain evidence="1">CBS 232.78</strain>
    </source>
</reference>
<organism evidence="1 2">
    <name type="scientific">Podospora didyma</name>
    <dbReference type="NCBI Taxonomy" id="330526"/>
    <lineage>
        <taxon>Eukaryota</taxon>
        <taxon>Fungi</taxon>
        <taxon>Dikarya</taxon>
        <taxon>Ascomycota</taxon>
        <taxon>Pezizomycotina</taxon>
        <taxon>Sordariomycetes</taxon>
        <taxon>Sordariomycetidae</taxon>
        <taxon>Sordariales</taxon>
        <taxon>Podosporaceae</taxon>
        <taxon>Podospora</taxon>
    </lineage>
</organism>
<dbReference type="AlphaFoldDB" id="A0AAE0U4F3"/>
<comment type="caution">
    <text evidence="1">The sequence shown here is derived from an EMBL/GenBank/DDBJ whole genome shotgun (WGS) entry which is preliminary data.</text>
</comment>
<evidence type="ECO:0000313" key="1">
    <source>
        <dbReference type="EMBL" id="KAK3390638.1"/>
    </source>
</evidence>
<name>A0AAE0U4F3_9PEZI</name>